<dbReference type="Pfam" id="PF09019">
    <property type="entry name" value="EcoRII-C"/>
    <property type="match status" value="1"/>
</dbReference>
<accession>A0A413IBY0</accession>
<keyword evidence="3" id="KW-0255">Endonuclease</keyword>
<dbReference type="SUPFAM" id="SSF101936">
    <property type="entry name" value="DNA-binding pseudobarrel domain"/>
    <property type="match status" value="1"/>
</dbReference>
<dbReference type="InterPro" id="IPR038365">
    <property type="entry name" value="EcoRII_C_sf"/>
</dbReference>
<dbReference type="GO" id="GO:0009036">
    <property type="term" value="F:type II site-specific deoxyribonuclease activity"/>
    <property type="evidence" value="ECO:0007669"/>
    <property type="project" value="InterPro"/>
</dbReference>
<reference evidence="3 4" key="1">
    <citation type="submission" date="2018-08" db="EMBL/GenBank/DDBJ databases">
        <title>A genome reference for cultivated species of the human gut microbiota.</title>
        <authorList>
            <person name="Zou Y."/>
            <person name="Xue W."/>
            <person name="Luo G."/>
        </authorList>
    </citation>
    <scope>NUCLEOTIDE SEQUENCE [LARGE SCALE GENOMIC DNA]</scope>
    <source>
        <strain evidence="3 4">OF03-11</strain>
    </source>
</reference>
<dbReference type="InterPro" id="IPR023372">
    <property type="entry name" value="Rest_endonuc_II_EcoRII_N"/>
</dbReference>
<dbReference type="Gene3D" id="3.40.91.80">
    <property type="match status" value="1"/>
</dbReference>
<dbReference type="InterPro" id="IPR015300">
    <property type="entry name" value="DNA-bd_pseudobarrel_sf"/>
</dbReference>
<protein>
    <submittedName>
        <fullName evidence="3">Restriction endonuclease</fullName>
    </submittedName>
</protein>
<dbReference type="CDD" id="cd10016">
    <property type="entry name" value="EcoRII_N"/>
    <property type="match status" value="1"/>
</dbReference>
<gene>
    <name evidence="3" type="ORF">DXA53_09980</name>
</gene>
<keyword evidence="3" id="KW-0378">Hydrolase</keyword>
<keyword evidence="3" id="KW-0540">Nuclease</keyword>
<evidence type="ECO:0000313" key="3">
    <source>
        <dbReference type="EMBL" id="RGY06499.1"/>
    </source>
</evidence>
<dbReference type="GO" id="GO:0009307">
    <property type="term" value="P:DNA restriction-modification system"/>
    <property type="evidence" value="ECO:0007669"/>
    <property type="project" value="InterPro"/>
</dbReference>
<dbReference type="Gene3D" id="2.40.330.10">
    <property type="entry name" value="DNA-binding pseudobarrel domain"/>
    <property type="match status" value="1"/>
</dbReference>
<feature type="domain" description="Restriction endonuclease type II EcoRII C-terminal" evidence="1">
    <location>
        <begin position="218"/>
        <end position="380"/>
    </location>
</feature>
<name>A0A413IBY0_9BACT</name>
<dbReference type="EMBL" id="QSCO01000012">
    <property type="protein sequence ID" value="RGY06499.1"/>
    <property type="molecule type" value="Genomic_DNA"/>
</dbReference>
<dbReference type="SUPFAM" id="SSF52980">
    <property type="entry name" value="Restriction endonuclease-like"/>
    <property type="match status" value="1"/>
</dbReference>
<feature type="domain" description="Restriction endonuclease type II EcoRII N-terminal" evidence="2">
    <location>
        <begin position="13"/>
        <end position="141"/>
    </location>
</feature>
<evidence type="ECO:0000313" key="4">
    <source>
        <dbReference type="Proteomes" id="UP000284434"/>
    </source>
</evidence>
<evidence type="ECO:0000259" key="2">
    <source>
        <dbReference type="Pfam" id="PF09217"/>
    </source>
</evidence>
<dbReference type="InterPro" id="IPR015109">
    <property type="entry name" value="Restrct_endonuc_II_EcoRII_C"/>
</dbReference>
<evidence type="ECO:0000259" key="1">
    <source>
        <dbReference type="Pfam" id="PF09019"/>
    </source>
</evidence>
<dbReference type="GO" id="GO:0003677">
    <property type="term" value="F:DNA binding"/>
    <property type="evidence" value="ECO:0007669"/>
    <property type="project" value="InterPro"/>
</dbReference>
<sequence length="389" mass="45300">MNEMTGYAITAVNKARYAFCKFISANDVGATGAHQAGFYIPKNCWPLMFDAPGIKGTNKDRFIKIRWQNDFETVSRFIYYGNGTRNEYRLTRLGKNFPFFQEDNVGDLIIICQIDSDDYSGFILSADEDIEDFLASFSISPDQTNRLIEKRNFYEPEVQIKVLFHDFINQYFDFPPTSMMSDCARECVIRSYGLSDEMINKEADKWLLQWIDAEYKLFKAFETKFYGDRLRTPFESMDELIAFSNTLLNRRKSRAGKSLEHHLARIFTCADLRFEAQVVTEDNKKPDFIFPGGREYHDKSFPKDKLVCLGAKTTCKDRWRQVLNEADNVPVKHLFTLQQGISRNQLSEMYHENVCLVVPAQYLNSFDKEFQSRIMTLSGFTSFVKEKQN</sequence>
<dbReference type="Pfam" id="PF09217">
    <property type="entry name" value="EcoRII-N"/>
    <property type="match status" value="1"/>
</dbReference>
<dbReference type="RefSeq" id="WP_118103892.1">
    <property type="nucleotide sequence ID" value="NZ_QSCO01000012.1"/>
</dbReference>
<dbReference type="Proteomes" id="UP000284434">
    <property type="component" value="Unassembled WGS sequence"/>
</dbReference>
<dbReference type="InterPro" id="IPR011335">
    <property type="entry name" value="Restrct_endonuc-II-like"/>
</dbReference>
<proteinExistence type="predicted"/>
<organism evidence="3 4">
    <name type="scientific">Odoribacter splanchnicus</name>
    <dbReference type="NCBI Taxonomy" id="28118"/>
    <lineage>
        <taxon>Bacteria</taxon>
        <taxon>Pseudomonadati</taxon>
        <taxon>Bacteroidota</taxon>
        <taxon>Bacteroidia</taxon>
        <taxon>Bacteroidales</taxon>
        <taxon>Odoribacteraceae</taxon>
        <taxon>Odoribacter</taxon>
    </lineage>
</organism>
<comment type="caution">
    <text evidence="3">The sequence shown here is derived from an EMBL/GenBank/DDBJ whole genome shotgun (WGS) entry which is preliminary data.</text>
</comment>
<dbReference type="AlphaFoldDB" id="A0A413IBY0"/>